<reference evidence="1 2" key="1">
    <citation type="submission" date="2019-05" db="EMBL/GenBank/DDBJ databases">
        <title>Streptomyces marianii sp. nov., a novel marine actinomycete from southern coast of India.</title>
        <authorList>
            <person name="Iniyan A.M."/>
            <person name="Wink J."/>
            <person name="Ramprasad E."/>
            <person name="Ramana C.V."/>
            <person name="Bunk B."/>
            <person name="Sproer C."/>
            <person name="Joseph F.-J.R.S."/>
            <person name="Vincent S.G.P."/>
        </authorList>
    </citation>
    <scope>NUCLEOTIDE SEQUENCE [LARGE SCALE GENOMIC DNA]</scope>
    <source>
        <strain evidence="1 2">ICN19</strain>
    </source>
</reference>
<dbReference type="AlphaFoldDB" id="A0A5R9DQZ1"/>
<proteinExistence type="predicted"/>
<comment type="caution">
    <text evidence="1">The sequence shown here is derived from an EMBL/GenBank/DDBJ whole genome shotgun (WGS) entry which is preliminary data.</text>
</comment>
<evidence type="ECO:0000313" key="2">
    <source>
        <dbReference type="Proteomes" id="UP000305921"/>
    </source>
</evidence>
<gene>
    <name evidence="1" type="ORF">FEF34_40180</name>
</gene>
<sequence>MTLISTPGQFEELCRASTTVEIPAGFDRWHPNELMQWLGEVEDDETVSEPDYYRARQAVFYALGIEPEDVGGAS</sequence>
<name>A0A5R9DQZ1_9ACTN</name>
<protein>
    <submittedName>
        <fullName evidence="1">Uncharacterized protein</fullName>
    </submittedName>
</protein>
<dbReference type="OrthoDB" id="4240518at2"/>
<dbReference type="EMBL" id="VAWE01000004">
    <property type="protein sequence ID" value="TLQ38878.1"/>
    <property type="molecule type" value="Genomic_DNA"/>
</dbReference>
<dbReference type="Proteomes" id="UP000305921">
    <property type="component" value="Unassembled WGS sequence"/>
</dbReference>
<accession>A0A5R9DQZ1</accession>
<organism evidence="1 2">
    <name type="scientific">Streptomyces marianii</name>
    <dbReference type="NCBI Taxonomy" id="1817406"/>
    <lineage>
        <taxon>Bacteria</taxon>
        <taxon>Bacillati</taxon>
        <taxon>Actinomycetota</taxon>
        <taxon>Actinomycetes</taxon>
        <taxon>Kitasatosporales</taxon>
        <taxon>Streptomycetaceae</taxon>
        <taxon>Streptomyces</taxon>
    </lineage>
</organism>
<keyword evidence="2" id="KW-1185">Reference proteome</keyword>
<evidence type="ECO:0000313" key="1">
    <source>
        <dbReference type="EMBL" id="TLQ38878.1"/>
    </source>
</evidence>